<evidence type="ECO:0000256" key="5">
    <source>
        <dbReference type="SAM" id="MobiDB-lite"/>
    </source>
</evidence>
<keyword evidence="3 6" id="KW-1133">Transmembrane helix</keyword>
<proteinExistence type="predicted"/>
<dbReference type="GO" id="GO:0005886">
    <property type="term" value="C:plasma membrane"/>
    <property type="evidence" value="ECO:0007669"/>
    <property type="project" value="UniProtKB-SubCell"/>
</dbReference>
<feature type="region of interest" description="Disordered" evidence="5">
    <location>
        <begin position="499"/>
        <end position="522"/>
    </location>
</feature>
<evidence type="ECO:0000313" key="8">
    <source>
        <dbReference type="Proteomes" id="UP000016932"/>
    </source>
</evidence>
<evidence type="ECO:0000256" key="1">
    <source>
        <dbReference type="ARBA" id="ARBA00004651"/>
    </source>
</evidence>
<reference evidence="7 8" key="1">
    <citation type="journal article" date="2012" name="PLoS Pathog.">
        <title>Diverse lifestyles and strategies of plant pathogenesis encoded in the genomes of eighteen Dothideomycetes fungi.</title>
        <authorList>
            <person name="Ohm R.A."/>
            <person name="Feau N."/>
            <person name="Henrissat B."/>
            <person name="Schoch C.L."/>
            <person name="Horwitz B.A."/>
            <person name="Barry K.W."/>
            <person name="Condon B.J."/>
            <person name="Copeland A.C."/>
            <person name="Dhillon B."/>
            <person name="Glaser F."/>
            <person name="Hesse C.N."/>
            <person name="Kosti I."/>
            <person name="LaButti K."/>
            <person name="Lindquist E.A."/>
            <person name="Lucas S."/>
            <person name="Salamov A.A."/>
            <person name="Bradshaw R.E."/>
            <person name="Ciuffetti L."/>
            <person name="Hamelin R.C."/>
            <person name="Kema G.H.J."/>
            <person name="Lawrence C."/>
            <person name="Scott J.A."/>
            <person name="Spatafora J.W."/>
            <person name="Turgeon B.G."/>
            <person name="de Wit P.J.G.M."/>
            <person name="Zhong S."/>
            <person name="Goodwin S.B."/>
            <person name="Grigoriev I.V."/>
        </authorList>
    </citation>
    <scope>NUCLEOTIDE SEQUENCE [LARGE SCALE GENOMIC DNA]</scope>
    <source>
        <strain evidence="7 8">CIRAD86</strain>
    </source>
</reference>
<evidence type="ECO:0000256" key="4">
    <source>
        <dbReference type="ARBA" id="ARBA00023136"/>
    </source>
</evidence>
<keyword evidence="2 6" id="KW-0812">Transmembrane</keyword>
<dbReference type="KEGG" id="pfj:MYCFIDRAFT_196465"/>
<dbReference type="EMBL" id="KB446558">
    <property type="protein sequence ID" value="EME83089.1"/>
    <property type="molecule type" value="Genomic_DNA"/>
</dbReference>
<evidence type="ECO:0000256" key="6">
    <source>
        <dbReference type="SAM" id="Phobius"/>
    </source>
</evidence>
<dbReference type="GO" id="GO:0050897">
    <property type="term" value="F:cobalt ion binding"/>
    <property type="evidence" value="ECO:0007669"/>
    <property type="project" value="TreeGrafter"/>
</dbReference>
<dbReference type="GO" id="GO:0015095">
    <property type="term" value="F:magnesium ion transmembrane transporter activity"/>
    <property type="evidence" value="ECO:0007669"/>
    <property type="project" value="TreeGrafter"/>
</dbReference>
<protein>
    <submittedName>
        <fullName evidence="7">Uncharacterized protein</fullName>
    </submittedName>
</protein>
<dbReference type="HOGENOM" id="CLU_030449_0_0_1"/>
<evidence type="ECO:0000256" key="3">
    <source>
        <dbReference type="ARBA" id="ARBA00022989"/>
    </source>
</evidence>
<dbReference type="OrthoDB" id="5430750at2759"/>
<accession>M2ZVR4</accession>
<dbReference type="InterPro" id="IPR002523">
    <property type="entry name" value="MgTranspt_CorA/ZnTranspt_ZntB"/>
</dbReference>
<dbReference type="PANTHER" id="PTHR46494:SF1">
    <property type="entry name" value="CORA FAMILY METAL ION TRANSPORTER (EUROFUNG)"/>
    <property type="match status" value="1"/>
</dbReference>
<feature type="transmembrane region" description="Helical" evidence="6">
    <location>
        <begin position="633"/>
        <end position="655"/>
    </location>
</feature>
<comment type="subcellular location">
    <subcellularLocation>
        <location evidence="1">Cell membrane</location>
        <topology evidence="1">Multi-pass membrane protein</topology>
    </subcellularLocation>
</comment>
<name>M2ZVR4_PSEFD</name>
<dbReference type="InterPro" id="IPR045863">
    <property type="entry name" value="CorA_TM1_TM2"/>
</dbReference>
<dbReference type="AlphaFoldDB" id="M2ZVR4"/>
<dbReference type="VEuPathDB" id="FungiDB:MYCFIDRAFT_196465"/>
<evidence type="ECO:0000256" key="2">
    <source>
        <dbReference type="ARBA" id="ARBA00022692"/>
    </source>
</evidence>
<keyword evidence="4 6" id="KW-0472">Membrane</keyword>
<dbReference type="GO" id="GO:0015087">
    <property type="term" value="F:cobalt ion transmembrane transporter activity"/>
    <property type="evidence" value="ECO:0007669"/>
    <property type="project" value="TreeGrafter"/>
</dbReference>
<evidence type="ECO:0000313" key="7">
    <source>
        <dbReference type="EMBL" id="EME83089.1"/>
    </source>
</evidence>
<dbReference type="eggNOG" id="ENOG502SIWG">
    <property type="taxonomic scope" value="Eukaryota"/>
</dbReference>
<dbReference type="GO" id="GO:0000287">
    <property type="term" value="F:magnesium ion binding"/>
    <property type="evidence" value="ECO:0007669"/>
    <property type="project" value="TreeGrafter"/>
</dbReference>
<dbReference type="Gene3D" id="1.20.58.340">
    <property type="entry name" value="Magnesium transport protein CorA, transmembrane region"/>
    <property type="match status" value="1"/>
</dbReference>
<dbReference type="GeneID" id="19335583"/>
<dbReference type="Proteomes" id="UP000016932">
    <property type="component" value="Unassembled WGS sequence"/>
</dbReference>
<sequence>MSTRCAFALGGGHDSREPRTSTSHSGGGSGGGADESESESESPRLSALGLLTRSFPQLSLPACFCQHAMPKVPSLWQPHDHVPPSRNYEDDRQWRKKPLTPAQLMVHDVRLETLRAERGPLLEIVERSASSLVPDSAAYTPSASLLRISEATDNAIEKQRFSNLEEDHGWMRYLRLRKYQRDALDDEDSAKCRWIHCSSQFPEYIAGTLWALSDDIATVADSMRMLDIAIQRQTRFSKHGKHFAPFAKVLQPASVSGDGEDLYPLLVSVPFLDWTTQGPTPPLRFQVDRREGFLSSRSSAHIVRSILQYYYRLEDTHDREGSQVFAKHKPWSNNREMDLKVRQWYGRYPTRLNVDELWILAIDPEHVVTFSSNQTWKSRWPPFQLMSRISDVSFRGIRNNYFRSDEPREYTAFTHTIASLSGAVGMLHRNFWPDLYLCMADRYAGHLGHLQYRLHRAPSTKLVMDLIACQEELNIVIQITEDQLDTINVLRSISEAMGGANDAQAPSPVARRPGSVQSTRTNHYGDLEDYDATYNHISRRSTYRQLSASVLTDPVAQLVDNLERELADLRDLRDNTDRLVTRTIQLVNIRLEDHGKAILVFTVVTIVFLPLNFVSSFFGMNFSDIRDMEKTQWLFWAVAICVTAGVVSASIFLAFSGAPMLEKLHMWRETRRETQASTTTALRRRAAFGSTSGFRVYGTDRPS</sequence>
<feature type="region of interest" description="Disordered" evidence="5">
    <location>
        <begin position="1"/>
        <end position="44"/>
    </location>
</feature>
<dbReference type="Pfam" id="PF01544">
    <property type="entry name" value="CorA"/>
    <property type="match status" value="1"/>
</dbReference>
<keyword evidence="8" id="KW-1185">Reference proteome</keyword>
<dbReference type="RefSeq" id="XP_007926412.1">
    <property type="nucleotide sequence ID" value="XM_007928221.1"/>
</dbReference>
<feature type="transmembrane region" description="Helical" evidence="6">
    <location>
        <begin position="598"/>
        <end position="621"/>
    </location>
</feature>
<gene>
    <name evidence="7" type="ORF">MYCFIDRAFT_196465</name>
</gene>
<dbReference type="SUPFAM" id="SSF144083">
    <property type="entry name" value="Magnesium transport protein CorA, transmembrane region"/>
    <property type="match status" value="1"/>
</dbReference>
<dbReference type="PANTHER" id="PTHR46494">
    <property type="entry name" value="CORA FAMILY METAL ION TRANSPORTER (EUROFUNG)"/>
    <property type="match status" value="1"/>
</dbReference>
<organism evidence="7 8">
    <name type="scientific">Pseudocercospora fijiensis (strain CIRAD86)</name>
    <name type="common">Black leaf streak disease fungus</name>
    <name type="synonym">Mycosphaerella fijiensis</name>
    <dbReference type="NCBI Taxonomy" id="383855"/>
    <lineage>
        <taxon>Eukaryota</taxon>
        <taxon>Fungi</taxon>
        <taxon>Dikarya</taxon>
        <taxon>Ascomycota</taxon>
        <taxon>Pezizomycotina</taxon>
        <taxon>Dothideomycetes</taxon>
        <taxon>Dothideomycetidae</taxon>
        <taxon>Mycosphaerellales</taxon>
        <taxon>Mycosphaerellaceae</taxon>
        <taxon>Pseudocercospora</taxon>
    </lineage>
</organism>